<dbReference type="EMBL" id="LGCK01000007">
    <property type="protein sequence ID" value="KPL72948.1"/>
    <property type="molecule type" value="Genomic_DNA"/>
</dbReference>
<dbReference type="Proteomes" id="UP000050430">
    <property type="component" value="Unassembled WGS sequence"/>
</dbReference>
<feature type="transmembrane region" description="Helical" evidence="2">
    <location>
        <begin position="107"/>
        <end position="126"/>
    </location>
</feature>
<evidence type="ECO:0000256" key="2">
    <source>
        <dbReference type="SAM" id="Phobius"/>
    </source>
</evidence>
<proteinExistence type="predicted"/>
<comment type="caution">
    <text evidence="3">The sequence shown here is derived from an EMBL/GenBank/DDBJ whole genome shotgun (WGS) entry which is preliminary data.</text>
</comment>
<evidence type="ECO:0000256" key="1">
    <source>
        <dbReference type="SAM" id="MobiDB-lite"/>
    </source>
</evidence>
<dbReference type="OrthoDB" id="164684at2"/>
<dbReference type="STRING" id="229920.ADM99_07910"/>
<protein>
    <submittedName>
        <fullName evidence="3">Uncharacterized protein</fullName>
    </submittedName>
</protein>
<keyword evidence="2" id="KW-1133">Transmembrane helix</keyword>
<evidence type="ECO:0000313" key="4">
    <source>
        <dbReference type="Proteomes" id="UP000050430"/>
    </source>
</evidence>
<keyword evidence="2" id="KW-0472">Membrane</keyword>
<dbReference type="RefSeq" id="WP_062420917.1">
    <property type="nucleotide sequence ID" value="NZ_BBYA01000008.1"/>
</dbReference>
<keyword evidence="2" id="KW-0812">Transmembrane</keyword>
<sequence>MTLSNEEQTPPQNNLESASEAVPSQPLQHFRRQIRNGLILSFLGFAIFLLGARPSVYGLDRSPVIGFVQIGMFILGIGIMSLGAYVAMKALWKGKPTSIISQIGTRLMATGFVIIIFTGLADVFGLGSHRLPKPFFGPLQSTGVQIGEFVIGVGIILMLPFHRIFPGYSQKIKKSEKDNGDSEYQ</sequence>
<accession>A0A0P6XCI5</accession>
<gene>
    <name evidence="3" type="ORF">ADM99_07910</name>
</gene>
<dbReference type="AlphaFoldDB" id="A0A0P6XCI5"/>
<keyword evidence="4" id="KW-1185">Reference proteome</keyword>
<feature type="region of interest" description="Disordered" evidence="1">
    <location>
        <begin position="1"/>
        <end position="22"/>
    </location>
</feature>
<feature type="transmembrane region" description="Helical" evidence="2">
    <location>
        <begin position="146"/>
        <end position="165"/>
    </location>
</feature>
<name>A0A0P6XCI5_9CHLR</name>
<evidence type="ECO:0000313" key="3">
    <source>
        <dbReference type="EMBL" id="KPL72948.1"/>
    </source>
</evidence>
<feature type="transmembrane region" description="Helical" evidence="2">
    <location>
        <begin position="64"/>
        <end position="86"/>
    </location>
</feature>
<organism evidence="3 4">
    <name type="scientific">Leptolinea tardivitalis</name>
    <dbReference type="NCBI Taxonomy" id="229920"/>
    <lineage>
        <taxon>Bacteria</taxon>
        <taxon>Bacillati</taxon>
        <taxon>Chloroflexota</taxon>
        <taxon>Anaerolineae</taxon>
        <taxon>Anaerolineales</taxon>
        <taxon>Anaerolineaceae</taxon>
        <taxon>Leptolinea</taxon>
    </lineage>
</organism>
<feature type="transmembrane region" description="Helical" evidence="2">
    <location>
        <begin position="34"/>
        <end position="52"/>
    </location>
</feature>
<feature type="compositionally biased region" description="Polar residues" evidence="1">
    <location>
        <begin position="1"/>
        <end position="17"/>
    </location>
</feature>
<reference evidence="3 4" key="1">
    <citation type="submission" date="2015-07" db="EMBL/GenBank/DDBJ databases">
        <title>Genome sequence of Leptolinea tardivitalis DSM 16556.</title>
        <authorList>
            <person name="Hemp J."/>
            <person name="Ward L.M."/>
            <person name="Pace L.A."/>
            <person name="Fischer W.W."/>
        </authorList>
    </citation>
    <scope>NUCLEOTIDE SEQUENCE [LARGE SCALE GENOMIC DNA]</scope>
    <source>
        <strain evidence="3 4">YMTK-2</strain>
    </source>
</reference>